<reference evidence="3" key="1">
    <citation type="journal article" date="2005" name="Nature">
        <title>The map-based sequence of the rice genome.</title>
        <authorList>
            <consortium name="International rice genome sequencing project (IRGSP)"/>
            <person name="Matsumoto T."/>
            <person name="Wu J."/>
            <person name="Kanamori H."/>
            <person name="Katayose Y."/>
            <person name="Fujisawa M."/>
            <person name="Namiki N."/>
            <person name="Mizuno H."/>
            <person name="Yamamoto K."/>
            <person name="Antonio B.A."/>
            <person name="Baba T."/>
            <person name="Sakata K."/>
            <person name="Nagamura Y."/>
            <person name="Aoki H."/>
            <person name="Arikawa K."/>
            <person name="Arita K."/>
            <person name="Bito T."/>
            <person name="Chiden Y."/>
            <person name="Fujitsuka N."/>
            <person name="Fukunaka R."/>
            <person name="Hamada M."/>
            <person name="Harada C."/>
            <person name="Hayashi A."/>
            <person name="Hijishita S."/>
            <person name="Honda M."/>
            <person name="Hosokawa S."/>
            <person name="Ichikawa Y."/>
            <person name="Idonuma A."/>
            <person name="Iijima M."/>
            <person name="Ikeda M."/>
            <person name="Ikeno M."/>
            <person name="Ito K."/>
            <person name="Ito S."/>
            <person name="Ito T."/>
            <person name="Ito Y."/>
            <person name="Ito Y."/>
            <person name="Iwabuchi A."/>
            <person name="Kamiya K."/>
            <person name="Karasawa W."/>
            <person name="Kurita K."/>
            <person name="Katagiri S."/>
            <person name="Kikuta A."/>
            <person name="Kobayashi H."/>
            <person name="Kobayashi N."/>
            <person name="Machita K."/>
            <person name="Maehara T."/>
            <person name="Masukawa M."/>
            <person name="Mizubayashi T."/>
            <person name="Mukai Y."/>
            <person name="Nagasaki H."/>
            <person name="Nagata Y."/>
            <person name="Naito S."/>
            <person name="Nakashima M."/>
            <person name="Nakama Y."/>
            <person name="Nakamichi Y."/>
            <person name="Nakamura M."/>
            <person name="Meguro A."/>
            <person name="Negishi M."/>
            <person name="Ohta I."/>
            <person name="Ohta T."/>
            <person name="Okamoto M."/>
            <person name="Ono N."/>
            <person name="Saji S."/>
            <person name="Sakaguchi M."/>
            <person name="Sakai K."/>
            <person name="Shibata M."/>
            <person name="Shimokawa T."/>
            <person name="Song J."/>
            <person name="Takazaki Y."/>
            <person name="Terasawa K."/>
            <person name="Tsugane M."/>
            <person name="Tsuji K."/>
            <person name="Ueda S."/>
            <person name="Waki K."/>
            <person name="Yamagata H."/>
            <person name="Yamamoto M."/>
            <person name="Yamamoto S."/>
            <person name="Yamane H."/>
            <person name="Yoshiki S."/>
            <person name="Yoshihara R."/>
            <person name="Yukawa K."/>
            <person name="Zhong H."/>
            <person name="Yano M."/>
            <person name="Yuan Q."/>
            <person name="Ouyang S."/>
            <person name="Liu J."/>
            <person name="Jones K.M."/>
            <person name="Gansberger K."/>
            <person name="Moffat K."/>
            <person name="Hill J."/>
            <person name="Bera J."/>
            <person name="Fadrosh D."/>
            <person name="Jin S."/>
            <person name="Johri S."/>
            <person name="Kim M."/>
            <person name="Overton L."/>
            <person name="Reardon M."/>
            <person name="Tsitrin T."/>
            <person name="Vuong H."/>
            <person name="Weaver B."/>
            <person name="Ciecko A."/>
            <person name="Tallon L."/>
            <person name="Jackson J."/>
            <person name="Pai G."/>
            <person name="Aken S.V."/>
            <person name="Utterback T."/>
            <person name="Reidmuller S."/>
            <person name="Feldblyum T."/>
            <person name="Hsiao J."/>
            <person name="Zismann V."/>
            <person name="Iobst S."/>
            <person name="de Vazeille A.R."/>
            <person name="Buell C.R."/>
            <person name="Ying K."/>
            <person name="Li Y."/>
            <person name="Lu T."/>
            <person name="Huang Y."/>
            <person name="Zhao Q."/>
            <person name="Feng Q."/>
            <person name="Zhang L."/>
            <person name="Zhu J."/>
            <person name="Weng Q."/>
            <person name="Mu J."/>
            <person name="Lu Y."/>
            <person name="Fan D."/>
            <person name="Liu Y."/>
            <person name="Guan J."/>
            <person name="Zhang Y."/>
            <person name="Yu S."/>
            <person name="Liu X."/>
            <person name="Zhang Y."/>
            <person name="Hong G."/>
            <person name="Han B."/>
            <person name="Choisne N."/>
            <person name="Demange N."/>
            <person name="Orjeda G."/>
            <person name="Samain S."/>
            <person name="Cattolico L."/>
            <person name="Pelletier E."/>
            <person name="Couloux A."/>
            <person name="Segurens B."/>
            <person name="Wincker P."/>
            <person name="D'Hont A."/>
            <person name="Scarpelli C."/>
            <person name="Weissenbach J."/>
            <person name="Salanoubat M."/>
            <person name="Quetier F."/>
            <person name="Yu Y."/>
            <person name="Kim H.R."/>
            <person name="Rambo T."/>
            <person name="Currie J."/>
            <person name="Collura K."/>
            <person name="Luo M."/>
            <person name="Yang T."/>
            <person name="Ammiraju J.S.S."/>
            <person name="Engler F."/>
            <person name="Soderlund C."/>
            <person name="Wing R.A."/>
            <person name="Palmer L.E."/>
            <person name="de la Bastide M."/>
            <person name="Spiegel L."/>
            <person name="Nascimento L."/>
            <person name="Zutavern T."/>
            <person name="O'Shaughnessy A."/>
            <person name="Dike S."/>
            <person name="Dedhia N."/>
            <person name="Preston R."/>
            <person name="Balija V."/>
            <person name="McCombie W.R."/>
            <person name="Chow T."/>
            <person name="Chen H."/>
            <person name="Chung M."/>
            <person name="Chen C."/>
            <person name="Shaw J."/>
            <person name="Wu H."/>
            <person name="Hsiao K."/>
            <person name="Chao Y."/>
            <person name="Chu M."/>
            <person name="Cheng C."/>
            <person name="Hour A."/>
            <person name="Lee P."/>
            <person name="Lin S."/>
            <person name="Lin Y."/>
            <person name="Liou J."/>
            <person name="Liu S."/>
            <person name="Hsing Y."/>
            <person name="Raghuvanshi S."/>
            <person name="Mohanty A."/>
            <person name="Bharti A.K."/>
            <person name="Gaur A."/>
            <person name="Gupta V."/>
            <person name="Kumar D."/>
            <person name="Ravi V."/>
            <person name="Vij S."/>
            <person name="Kapur A."/>
            <person name="Khurana P."/>
            <person name="Khurana P."/>
            <person name="Khurana J.P."/>
            <person name="Tyagi A.K."/>
            <person name="Gaikwad K."/>
            <person name="Singh A."/>
            <person name="Dalal V."/>
            <person name="Srivastava S."/>
            <person name="Dixit A."/>
            <person name="Pal A.K."/>
            <person name="Ghazi I.A."/>
            <person name="Yadav M."/>
            <person name="Pandit A."/>
            <person name="Bhargava A."/>
            <person name="Sureshbabu K."/>
            <person name="Batra K."/>
            <person name="Sharma T.R."/>
            <person name="Mohapatra T."/>
            <person name="Singh N.K."/>
            <person name="Messing J."/>
            <person name="Nelson A.B."/>
            <person name="Fuks G."/>
            <person name="Kavchok S."/>
            <person name="Keizer G."/>
            <person name="Linton E."/>
            <person name="Llaca V."/>
            <person name="Song R."/>
            <person name="Tanyolac B."/>
            <person name="Young S."/>
            <person name="Ho-Il K."/>
            <person name="Hahn J.H."/>
            <person name="Sangsakoo G."/>
            <person name="Vanavichit A."/>
            <person name="de Mattos Luiz.A.T."/>
            <person name="Zimmer P.D."/>
            <person name="Malone G."/>
            <person name="Dellagostin O."/>
            <person name="de Oliveira A.C."/>
            <person name="Bevan M."/>
            <person name="Bancroft I."/>
            <person name="Minx P."/>
            <person name="Cordum H."/>
            <person name="Wilson R."/>
            <person name="Cheng Z."/>
            <person name="Jin W."/>
            <person name="Jiang J."/>
            <person name="Leong S.A."/>
            <person name="Iwama H."/>
            <person name="Gojobori T."/>
            <person name="Itoh T."/>
            <person name="Niimura Y."/>
            <person name="Fujii Y."/>
            <person name="Habara T."/>
            <person name="Sakai H."/>
            <person name="Sato Y."/>
            <person name="Wilson G."/>
            <person name="Kumar K."/>
            <person name="McCouch S."/>
            <person name="Juretic N."/>
            <person name="Hoen D."/>
            <person name="Wright S."/>
            <person name="Bruskiewich R."/>
            <person name="Bureau T."/>
            <person name="Miyao A."/>
            <person name="Hirochika H."/>
            <person name="Nishikawa T."/>
            <person name="Kadowaki K."/>
            <person name="Sugiura M."/>
            <person name="Burr B."/>
            <person name="Sasaki T."/>
        </authorList>
    </citation>
    <scope>NUCLEOTIDE SEQUENCE [LARGE SCALE GENOMIC DNA]</scope>
    <source>
        <strain evidence="3">cv. Nipponbare</strain>
    </source>
</reference>
<evidence type="ECO:0000256" key="1">
    <source>
        <dbReference type="SAM" id="MobiDB-lite"/>
    </source>
</evidence>
<sequence length="97" mass="10935">MEERQELQFDEPASNGGREEQKSGSSGLVKKIFLSVVRKFRSSRSGTSCLVSSSNLRLGVARENLLYIVDVPDKFVKDFLSSERERGFISAFKEEDV</sequence>
<gene>
    <name evidence="2" type="primary">P0644A02.2</name>
</gene>
<dbReference type="EMBL" id="AP005425">
    <property type="protein sequence ID" value="BAD36087.1"/>
    <property type="molecule type" value="Genomic_DNA"/>
</dbReference>
<reference evidence="3" key="2">
    <citation type="journal article" date="2008" name="Nucleic Acids Res.">
        <title>The rice annotation project database (RAP-DB): 2008 update.</title>
        <authorList>
            <consortium name="The rice annotation project (RAP)"/>
        </authorList>
    </citation>
    <scope>GENOME REANNOTATION</scope>
    <source>
        <strain evidence="3">cv. Nipponbare</strain>
    </source>
</reference>
<organism evidence="2 3">
    <name type="scientific">Oryza sativa subsp. japonica</name>
    <name type="common">Rice</name>
    <dbReference type="NCBI Taxonomy" id="39947"/>
    <lineage>
        <taxon>Eukaryota</taxon>
        <taxon>Viridiplantae</taxon>
        <taxon>Streptophyta</taxon>
        <taxon>Embryophyta</taxon>
        <taxon>Tracheophyta</taxon>
        <taxon>Spermatophyta</taxon>
        <taxon>Magnoliopsida</taxon>
        <taxon>Liliopsida</taxon>
        <taxon>Poales</taxon>
        <taxon>Poaceae</taxon>
        <taxon>BOP clade</taxon>
        <taxon>Oryzoideae</taxon>
        <taxon>Oryzeae</taxon>
        <taxon>Oryzinae</taxon>
        <taxon>Oryza</taxon>
        <taxon>Oryza sativa</taxon>
    </lineage>
</organism>
<name>Q69QC2_ORYSJ</name>
<evidence type="ECO:0000313" key="2">
    <source>
        <dbReference type="EMBL" id="BAD36087.1"/>
    </source>
</evidence>
<feature type="region of interest" description="Disordered" evidence="1">
    <location>
        <begin position="1"/>
        <end position="26"/>
    </location>
</feature>
<protein>
    <submittedName>
        <fullName evidence="2">Uncharacterized protein</fullName>
    </submittedName>
</protein>
<dbReference type="Proteomes" id="UP000000763">
    <property type="component" value="Chromosome 6"/>
</dbReference>
<accession>Q69QC2</accession>
<dbReference type="AlphaFoldDB" id="Q69QC2"/>
<evidence type="ECO:0000313" key="3">
    <source>
        <dbReference type="Proteomes" id="UP000000763"/>
    </source>
</evidence>
<proteinExistence type="predicted"/>